<sequence>MLPFVVYQLKSFGLSLKFIPPATLYFAWVFISYAYKNVPILSSYGGTAMVLYPIMVWMTMALFHLEEESEKHILFSHLGNKRRYLLGKWLTLIITMTPLLLFSIFYPIVTSSFKGTMSFELFFIGVYVHVVFAAFGMVVGTLFSTTNLASKKYSWLSAALVVVVSFSAKSMIEAAAFLKWMLWIFPPVFDVLSLVGNGEGIFLNTSSIMNDVWVIFYLMIGFTLLVPLFRKKES</sequence>
<evidence type="ECO:0000256" key="1">
    <source>
        <dbReference type="SAM" id="Phobius"/>
    </source>
</evidence>
<proteinExistence type="predicted"/>
<feature type="transmembrane region" description="Helical" evidence="1">
    <location>
        <begin position="41"/>
        <end position="65"/>
    </location>
</feature>
<name>A0ABS7K783_9BACI</name>
<keyword evidence="1" id="KW-0812">Transmembrane</keyword>
<evidence type="ECO:0000313" key="3">
    <source>
        <dbReference type="Proteomes" id="UP000769780"/>
    </source>
</evidence>
<gene>
    <name evidence="2" type="ORF">H0185_15140</name>
</gene>
<feature type="transmembrane region" description="Helical" evidence="1">
    <location>
        <begin position="12"/>
        <end position="35"/>
    </location>
</feature>
<keyword evidence="1" id="KW-0472">Membrane</keyword>
<organism evidence="2 3">
    <name type="scientific">Mesobacillus maritimus</name>
    <dbReference type="NCBI Taxonomy" id="1643336"/>
    <lineage>
        <taxon>Bacteria</taxon>
        <taxon>Bacillati</taxon>
        <taxon>Bacillota</taxon>
        <taxon>Bacilli</taxon>
        <taxon>Bacillales</taxon>
        <taxon>Bacillaceae</taxon>
        <taxon>Mesobacillus</taxon>
    </lineage>
</organism>
<feature type="transmembrane region" description="Helical" evidence="1">
    <location>
        <begin position="121"/>
        <end position="143"/>
    </location>
</feature>
<feature type="transmembrane region" description="Helical" evidence="1">
    <location>
        <begin position="212"/>
        <end position="229"/>
    </location>
</feature>
<dbReference type="RefSeq" id="WP_221874353.1">
    <property type="nucleotide sequence ID" value="NZ_JACWFH010000019.1"/>
</dbReference>
<evidence type="ECO:0008006" key="4">
    <source>
        <dbReference type="Google" id="ProtNLM"/>
    </source>
</evidence>
<accession>A0ABS7K783</accession>
<reference evidence="2 3" key="1">
    <citation type="submission" date="2020-07" db="EMBL/GenBank/DDBJ databases">
        <title>Fungal Genomes of the International Space Station.</title>
        <authorList>
            <person name="Seuylemezian A."/>
            <person name="Singh N.K."/>
            <person name="Wood J."/>
            <person name="Venkateswaran K."/>
        </authorList>
    </citation>
    <scope>NUCLEOTIDE SEQUENCE [LARGE SCALE GENOMIC DNA]</scope>
    <source>
        <strain evidence="2 3">PL-B2</strain>
    </source>
</reference>
<dbReference type="EMBL" id="JACWFH010000019">
    <property type="protein sequence ID" value="MBY0098133.1"/>
    <property type="molecule type" value="Genomic_DNA"/>
</dbReference>
<feature type="transmembrane region" description="Helical" evidence="1">
    <location>
        <begin position="155"/>
        <end position="178"/>
    </location>
</feature>
<keyword evidence="1" id="KW-1133">Transmembrane helix</keyword>
<comment type="caution">
    <text evidence="2">The sequence shown here is derived from an EMBL/GenBank/DDBJ whole genome shotgun (WGS) entry which is preliminary data.</text>
</comment>
<protein>
    <recommendedName>
        <fullName evidence="4">ABC transporter permease</fullName>
    </recommendedName>
</protein>
<keyword evidence="3" id="KW-1185">Reference proteome</keyword>
<feature type="transmembrane region" description="Helical" evidence="1">
    <location>
        <begin position="86"/>
        <end position="109"/>
    </location>
</feature>
<evidence type="ECO:0000313" key="2">
    <source>
        <dbReference type="EMBL" id="MBY0098133.1"/>
    </source>
</evidence>
<dbReference type="Proteomes" id="UP000769780">
    <property type="component" value="Unassembled WGS sequence"/>
</dbReference>